<dbReference type="Proteomes" id="UP001064489">
    <property type="component" value="Chromosome 8"/>
</dbReference>
<reference evidence="2" key="1">
    <citation type="journal article" date="2022" name="Plant J.">
        <title>Strategies of tolerance reflected in two North American maple genomes.</title>
        <authorList>
            <person name="McEvoy S.L."/>
            <person name="Sezen U.U."/>
            <person name="Trouern-Trend A."/>
            <person name="McMahon S.M."/>
            <person name="Schaberg P.G."/>
            <person name="Yang J."/>
            <person name="Wegrzyn J.L."/>
            <person name="Swenson N.G."/>
        </authorList>
    </citation>
    <scope>NUCLEOTIDE SEQUENCE</scope>
    <source>
        <strain evidence="2">91603</strain>
    </source>
</reference>
<feature type="region of interest" description="Disordered" evidence="1">
    <location>
        <begin position="133"/>
        <end position="192"/>
    </location>
</feature>
<proteinExistence type="predicted"/>
<accession>A0AAD5INH7</accession>
<keyword evidence="3" id="KW-1185">Reference proteome</keyword>
<evidence type="ECO:0000313" key="3">
    <source>
        <dbReference type="Proteomes" id="UP001064489"/>
    </source>
</evidence>
<comment type="caution">
    <text evidence="2">The sequence shown here is derived from an EMBL/GenBank/DDBJ whole genome shotgun (WGS) entry which is preliminary data.</text>
</comment>
<evidence type="ECO:0000256" key="1">
    <source>
        <dbReference type="SAM" id="MobiDB-lite"/>
    </source>
</evidence>
<dbReference type="PANTHER" id="PTHR47592:SF31">
    <property type="entry name" value="ZINC FINGER, CCHC-TYPE-RELATED"/>
    <property type="match status" value="1"/>
</dbReference>
<feature type="compositionally biased region" description="Basic and acidic residues" evidence="1">
    <location>
        <begin position="133"/>
        <end position="145"/>
    </location>
</feature>
<reference evidence="2" key="2">
    <citation type="submission" date="2023-02" db="EMBL/GenBank/DDBJ databases">
        <authorList>
            <person name="Swenson N.G."/>
            <person name="Wegrzyn J.L."/>
            <person name="Mcevoy S.L."/>
        </authorList>
    </citation>
    <scope>NUCLEOTIDE SEQUENCE</scope>
    <source>
        <strain evidence="2">91603</strain>
        <tissue evidence="2">Leaf</tissue>
    </source>
</reference>
<evidence type="ECO:0000313" key="2">
    <source>
        <dbReference type="EMBL" id="KAI9173357.1"/>
    </source>
</evidence>
<dbReference type="PANTHER" id="PTHR47592">
    <property type="entry name" value="PBF68 PROTEIN"/>
    <property type="match status" value="1"/>
</dbReference>
<organism evidence="2 3">
    <name type="scientific">Acer negundo</name>
    <name type="common">Box elder</name>
    <dbReference type="NCBI Taxonomy" id="4023"/>
    <lineage>
        <taxon>Eukaryota</taxon>
        <taxon>Viridiplantae</taxon>
        <taxon>Streptophyta</taxon>
        <taxon>Embryophyta</taxon>
        <taxon>Tracheophyta</taxon>
        <taxon>Spermatophyta</taxon>
        <taxon>Magnoliopsida</taxon>
        <taxon>eudicotyledons</taxon>
        <taxon>Gunneridae</taxon>
        <taxon>Pentapetalae</taxon>
        <taxon>rosids</taxon>
        <taxon>malvids</taxon>
        <taxon>Sapindales</taxon>
        <taxon>Sapindaceae</taxon>
        <taxon>Hippocastanoideae</taxon>
        <taxon>Acereae</taxon>
        <taxon>Acer</taxon>
    </lineage>
</organism>
<dbReference type="AlphaFoldDB" id="A0AAD5INH7"/>
<protein>
    <submittedName>
        <fullName evidence="2">Uncharacterized protein</fullName>
    </submittedName>
</protein>
<name>A0AAD5INH7_ACENE</name>
<dbReference type="Pfam" id="PF14223">
    <property type="entry name" value="Retrotran_gag_2"/>
    <property type="match status" value="1"/>
</dbReference>
<gene>
    <name evidence="2" type="ORF">LWI28_000207</name>
</gene>
<dbReference type="EMBL" id="JAJSOW010000103">
    <property type="protein sequence ID" value="KAI9173357.1"/>
    <property type="molecule type" value="Genomic_DNA"/>
</dbReference>
<feature type="compositionally biased region" description="Basic residues" evidence="1">
    <location>
        <begin position="172"/>
        <end position="182"/>
    </location>
</feature>
<sequence>METKATVSTIKLMNQDLVRLDLFDGSNITHWQDKLKFLLTALKIFYVLDPNLVAIPKPKDDDNTALKEQRKKRQEDELTCRGHILNALSNRLYDLYTDNHSTKEIWNSLEYKYKVEEEEMSLEDIQKHLRIEEESRSRDKNDDSYAGHSKANAINKPNNSNKHKEKFLGPKKDHRKFKKSQNNKKNGGYFVYGKPRHYAQDYKFRKKQDEEAKVNAIEEDIVSTMSEINVVYGKVQG</sequence>